<evidence type="ECO:0000256" key="1">
    <source>
        <dbReference type="SAM" id="Phobius"/>
    </source>
</evidence>
<dbReference type="KEGG" id="pmes:FX988_00468"/>
<evidence type="ECO:0000313" key="2">
    <source>
        <dbReference type="EMBL" id="QHJ10256.1"/>
    </source>
</evidence>
<reference evidence="2 3" key="1">
    <citation type="submission" date="2019-12" db="EMBL/GenBank/DDBJ databases">
        <title>Genome sequencing and assembly of endphytes of Porphyra tenera.</title>
        <authorList>
            <person name="Park J.M."/>
            <person name="Shin R."/>
            <person name="Jo S.H."/>
        </authorList>
    </citation>
    <scope>NUCLEOTIDE SEQUENCE [LARGE SCALE GENOMIC DNA]</scope>
    <source>
        <strain evidence="2 3">GPM4</strain>
    </source>
</reference>
<sequence length="166" mass="17860">MGEISDKKQVVAPPTVEANNTKLNFMALFTGILLSVGLTVSTMVDPARVIGFLDILGAWDPALVFVMLGAIIVYMPLYWLLIPRKRKPLLGSEFHLPSKVKVDRFLVIGAVTFGIGWGVTGICPGPAIANISKGNFFIFIFILSMVVGMLVASKVNSSIMCSGKSI</sequence>
<gene>
    <name evidence="2" type="ORF">FX988_00468</name>
</gene>
<keyword evidence="3" id="KW-1185">Reference proteome</keyword>
<keyword evidence="1" id="KW-1133">Transmembrane helix</keyword>
<feature type="transmembrane region" description="Helical" evidence="1">
    <location>
        <begin position="134"/>
        <end position="152"/>
    </location>
</feature>
<name>A0A857JF00_9ALTE</name>
<dbReference type="Pfam" id="PF20398">
    <property type="entry name" value="DUF6691"/>
    <property type="match status" value="1"/>
</dbReference>
<feature type="transmembrane region" description="Helical" evidence="1">
    <location>
        <begin position="62"/>
        <end position="81"/>
    </location>
</feature>
<feature type="transmembrane region" description="Helical" evidence="1">
    <location>
        <begin position="102"/>
        <end position="122"/>
    </location>
</feature>
<dbReference type="InterPro" id="IPR046513">
    <property type="entry name" value="DUF6691"/>
</dbReference>
<evidence type="ECO:0008006" key="4">
    <source>
        <dbReference type="Google" id="ProtNLM"/>
    </source>
</evidence>
<keyword evidence="1" id="KW-0472">Membrane</keyword>
<accession>A0A857JF00</accession>
<keyword evidence="1" id="KW-0812">Transmembrane</keyword>
<dbReference type="AlphaFoldDB" id="A0A857JF00"/>
<dbReference type="EMBL" id="CP047656">
    <property type="protein sequence ID" value="QHJ10256.1"/>
    <property type="molecule type" value="Genomic_DNA"/>
</dbReference>
<proteinExistence type="predicted"/>
<organism evidence="2 3">
    <name type="scientific">Paraglaciecola mesophila</name>
    <dbReference type="NCBI Taxonomy" id="197222"/>
    <lineage>
        <taxon>Bacteria</taxon>
        <taxon>Pseudomonadati</taxon>
        <taxon>Pseudomonadota</taxon>
        <taxon>Gammaproteobacteria</taxon>
        <taxon>Alteromonadales</taxon>
        <taxon>Alteromonadaceae</taxon>
        <taxon>Paraglaciecola</taxon>
    </lineage>
</organism>
<evidence type="ECO:0000313" key="3">
    <source>
        <dbReference type="Proteomes" id="UP000464524"/>
    </source>
</evidence>
<dbReference type="Proteomes" id="UP000464524">
    <property type="component" value="Chromosome"/>
</dbReference>
<feature type="transmembrane region" description="Helical" evidence="1">
    <location>
        <begin position="23"/>
        <end position="42"/>
    </location>
</feature>
<protein>
    <recommendedName>
        <fullName evidence="4">YeeE/YedE family protein</fullName>
    </recommendedName>
</protein>